<evidence type="ECO:0000313" key="2">
    <source>
        <dbReference type="Proteomes" id="UP000006047"/>
    </source>
</evidence>
<dbReference type="GeneID" id="13164857"/>
<dbReference type="RefSeq" id="YP_006488715.1">
    <property type="nucleotide sequence ID" value="NC_018085.1"/>
</dbReference>
<name>I3WU19_9CAUD</name>
<gene>
    <name evidence="1" type="ORF">BtCS33_45</name>
</gene>
<keyword evidence="2" id="KW-1185">Reference proteome</keyword>
<sequence length="39" mass="4667">MGQIACTKMDLQQFLDTYKEMLVIQNKKIDDLLRYINKC</sequence>
<reference evidence="1 2" key="1">
    <citation type="journal article" date="2012" name="PLoS ONE">
        <title>Genome Characteristics of a Novel Phage from Bacillus thuringiensis Showing High Similarity with Phage from Bacillus cereus.</title>
        <authorList>
            <person name="Yuan Y."/>
            <person name="Gao M."/>
            <person name="Wu D."/>
            <person name="Liu P."/>
            <person name="Wu Y."/>
        </authorList>
    </citation>
    <scope>NUCLEOTIDE SEQUENCE [LARGE SCALE GENOMIC DNA]</scope>
</reference>
<proteinExistence type="predicted"/>
<dbReference type="Proteomes" id="UP000006047">
    <property type="component" value="Segment"/>
</dbReference>
<accession>I3WU19</accession>
<evidence type="ECO:0000313" key="1">
    <source>
        <dbReference type="EMBL" id="AFL46436.1"/>
    </source>
</evidence>
<dbReference type="EMBL" id="JN191664">
    <property type="protein sequence ID" value="AFL46436.1"/>
    <property type="molecule type" value="Genomic_DNA"/>
</dbReference>
<dbReference type="OrthoDB" id="39279at10239"/>
<organism evidence="1 2">
    <name type="scientific">Bacillus phage BtCS33</name>
    <dbReference type="NCBI Taxonomy" id="1194641"/>
    <lineage>
        <taxon>Viruses</taxon>
        <taxon>Duplodnaviria</taxon>
        <taxon>Heunggongvirae</taxon>
        <taxon>Uroviricota</taxon>
        <taxon>Caudoviricetes</taxon>
        <taxon>Camtrevirus</taxon>
        <taxon>Camtrevirus BtCS33</taxon>
    </lineage>
</organism>
<protein>
    <submittedName>
        <fullName evidence="1">Uncharacterized protein</fullName>
    </submittedName>
</protein>
<dbReference type="KEGG" id="vg:13164857"/>